<evidence type="ECO:0000313" key="1">
    <source>
        <dbReference type="EMBL" id="ANJ73568.1"/>
    </source>
</evidence>
<dbReference type="OrthoDB" id="280897at2"/>
<evidence type="ECO:0000313" key="2">
    <source>
        <dbReference type="Proteomes" id="UP000078572"/>
    </source>
</evidence>
<dbReference type="GeneID" id="61527191"/>
<dbReference type="EMBL" id="CP016022">
    <property type="protein sequence ID" value="ANJ73568.1"/>
    <property type="molecule type" value="Genomic_DNA"/>
</dbReference>
<name>A0A191ZZQ4_9RALS</name>
<sequence length="581" mass="60913">MPLRSEVQQALRGAALLAALGVAQTAAAQAVPTDAAGGCPISPATVASFFESGTVTLNGVVKPADSTVALAPNCGFFQWTEQMFLWLTSPAPATYGGGSHVMFSPQFYTVSPEDSSGRRSFIPNSPGRPINMFLRAMELGPHGLPIVMARTGQIVEVPHEMPGQKPPSIRLGNGKLIPGTQVQNVRKTEQGTLELLDARGKLLAPKVLKLAPIVRQRALLSADRPVPVVPVKAFTSAIQARKLVVKGIPIFIDPAGNVIDVEPGQADSGVLISQNGSLIYYIIAVNDVFAFHRTMQGAAVIPGNTNIAFPTSMADVNAVVSFAASKGHTIQDPKALAIETKSSWMDASKVPNPNDYIQVEAVVPTFDKSNPNNWVPNGQTTLTLVMLGLHVVGSTSGHGEMVWGTFEHEGNAPNATYAYNSTSGMKTVAQNTSGNWLFTPSGSSGPFNATNNSWTGTAITGTPVGPSPVLRAKPWGSNDGGNPANAAGLNTQVISANASVISQLNAADVRRQYFQLGTTWTIGGAPPSGGNEVGTNHLANATMETFVQGTTPSAPSANCFSCHTTNKVPVSHVYPRLTPLP</sequence>
<reference evidence="2" key="1">
    <citation type="submission" date="2016-06" db="EMBL/GenBank/DDBJ databases">
        <authorList>
            <person name="Xu Y."/>
            <person name="Nagy A."/>
            <person name="Yan X."/>
            <person name="Kim S.W."/>
            <person name="Haley B."/>
            <person name="Liu N.T."/>
            <person name="Nou X."/>
        </authorList>
    </citation>
    <scope>NUCLEOTIDE SEQUENCE [LARGE SCALE GENOMIC DNA]</scope>
    <source>
        <strain evidence="2">ATCC 49129</strain>
    </source>
</reference>
<organism evidence="1 2">
    <name type="scientific">Ralstonia insidiosa</name>
    <dbReference type="NCBI Taxonomy" id="190721"/>
    <lineage>
        <taxon>Bacteria</taxon>
        <taxon>Pseudomonadati</taxon>
        <taxon>Pseudomonadota</taxon>
        <taxon>Betaproteobacteria</taxon>
        <taxon>Burkholderiales</taxon>
        <taxon>Burkholderiaceae</taxon>
        <taxon>Ralstonia</taxon>
    </lineage>
</organism>
<dbReference type="Proteomes" id="UP000078572">
    <property type="component" value="Chromosome 1"/>
</dbReference>
<dbReference type="STRING" id="190721.ACS15_2983"/>
<dbReference type="RefSeq" id="WP_064805045.1">
    <property type="nucleotide sequence ID" value="NZ_CP016022.1"/>
</dbReference>
<accession>A0A191ZZQ4</accession>
<dbReference type="AlphaFoldDB" id="A0A191ZZQ4"/>
<proteinExistence type="predicted"/>
<keyword evidence="2" id="KW-1185">Reference proteome</keyword>
<gene>
    <name evidence="1" type="ORF">A9Y76_14310</name>
</gene>
<protein>
    <submittedName>
        <fullName evidence="1">Uncharacterized protein</fullName>
    </submittedName>
</protein>